<protein>
    <submittedName>
        <fullName evidence="2">Carotenoid biosynthesis protein</fullName>
    </submittedName>
</protein>
<dbReference type="PANTHER" id="PTHR39419:SF1">
    <property type="entry name" value="SLL0814 PROTEIN"/>
    <property type="match status" value="1"/>
</dbReference>
<feature type="transmembrane region" description="Helical" evidence="1">
    <location>
        <begin position="96"/>
        <end position="116"/>
    </location>
</feature>
<feature type="transmembrane region" description="Helical" evidence="1">
    <location>
        <begin position="30"/>
        <end position="50"/>
    </location>
</feature>
<dbReference type="EMBL" id="CP136051">
    <property type="protein sequence ID" value="WOK06712.1"/>
    <property type="molecule type" value="Genomic_DNA"/>
</dbReference>
<proteinExistence type="predicted"/>
<dbReference type="InterPro" id="IPR007354">
    <property type="entry name" value="CruF-like"/>
</dbReference>
<keyword evidence="1" id="KW-0472">Membrane</keyword>
<feature type="transmembrane region" description="Helical" evidence="1">
    <location>
        <begin position="57"/>
        <end position="76"/>
    </location>
</feature>
<keyword evidence="1" id="KW-1133">Transmembrane helix</keyword>
<reference evidence="2 3" key="1">
    <citation type="journal article" date="2023" name="Microbiol. Resour. Announc.">
        <title>Complete Genome Sequence of Imperialibacter roseus strain P4T.</title>
        <authorList>
            <person name="Tizabi D.R."/>
            <person name="Bachvaroff T."/>
            <person name="Hill R.T."/>
        </authorList>
    </citation>
    <scope>NUCLEOTIDE SEQUENCE [LARGE SCALE GENOMIC DNA]</scope>
    <source>
        <strain evidence="2 3">P4T</strain>
    </source>
</reference>
<evidence type="ECO:0000256" key="1">
    <source>
        <dbReference type="SAM" id="Phobius"/>
    </source>
</evidence>
<dbReference type="PANTHER" id="PTHR39419">
    <property type="entry name" value="SLL0814 PROTEIN"/>
    <property type="match status" value="1"/>
</dbReference>
<feature type="transmembrane region" description="Helical" evidence="1">
    <location>
        <begin position="128"/>
        <end position="151"/>
    </location>
</feature>
<keyword evidence="3" id="KW-1185">Reference proteome</keyword>
<evidence type="ECO:0000313" key="2">
    <source>
        <dbReference type="EMBL" id="WOK06712.1"/>
    </source>
</evidence>
<name>A0ABZ0ISZ7_9BACT</name>
<organism evidence="2 3">
    <name type="scientific">Imperialibacter roseus</name>
    <dbReference type="NCBI Taxonomy" id="1324217"/>
    <lineage>
        <taxon>Bacteria</taxon>
        <taxon>Pseudomonadati</taxon>
        <taxon>Bacteroidota</taxon>
        <taxon>Cytophagia</taxon>
        <taxon>Cytophagales</taxon>
        <taxon>Flammeovirgaceae</taxon>
        <taxon>Imperialibacter</taxon>
    </lineage>
</organism>
<dbReference type="Pfam" id="PF04240">
    <property type="entry name" value="Caroten_synth"/>
    <property type="match status" value="1"/>
</dbReference>
<accession>A0ABZ0ISZ7</accession>
<evidence type="ECO:0000313" key="3">
    <source>
        <dbReference type="Proteomes" id="UP001302349"/>
    </source>
</evidence>
<dbReference type="Proteomes" id="UP001302349">
    <property type="component" value="Chromosome"/>
</dbReference>
<gene>
    <name evidence="2" type="ORF">RT717_26935</name>
</gene>
<feature type="transmembrane region" description="Helical" evidence="1">
    <location>
        <begin position="163"/>
        <end position="181"/>
    </location>
</feature>
<dbReference type="RefSeq" id="WP_317489417.1">
    <property type="nucleotide sequence ID" value="NZ_CP136051.1"/>
</dbReference>
<keyword evidence="1" id="KW-0812">Transmembrane</keyword>
<sequence>MSSKNKAALVIVVLHVVGTIGMLLPEWAPLMRQLTPLNLLIVAALVIIFQQSKTPSFYAYALLCFLIAFFSEVIGVQTGWPFGSYEYGATLGPKLFGVPLLIGTNWLILVICTASLTRSINNKWLASLAGALLMVGLDILLEPVAIMSDYWSWQGSGIPIQNYISWGALAFVLHSILHHFGFENKNELDKYVILSQASFFALVGYLG</sequence>
<feature type="transmembrane region" description="Helical" evidence="1">
    <location>
        <begin position="7"/>
        <end position="24"/>
    </location>
</feature>